<dbReference type="HOGENOM" id="CLU_1111251_0_0_1"/>
<organism evidence="1 2">
    <name type="scientific">Capronia epimyces CBS 606.96</name>
    <dbReference type="NCBI Taxonomy" id="1182542"/>
    <lineage>
        <taxon>Eukaryota</taxon>
        <taxon>Fungi</taxon>
        <taxon>Dikarya</taxon>
        <taxon>Ascomycota</taxon>
        <taxon>Pezizomycotina</taxon>
        <taxon>Eurotiomycetes</taxon>
        <taxon>Chaetothyriomycetidae</taxon>
        <taxon>Chaetothyriales</taxon>
        <taxon>Herpotrichiellaceae</taxon>
        <taxon>Capronia</taxon>
    </lineage>
</organism>
<protein>
    <submittedName>
        <fullName evidence="1">Uncharacterized protein</fullName>
    </submittedName>
</protein>
<evidence type="ECO:0000313" key="2">
    <source>
        <dbReference type="Proteomes" id="UP000019478"/>
    </source>
</evidence>
<dbReference type="Proteomes" id="UP000019478">
    <property type="component" value="Unassembled WGS sequence"/>
</dbReference>
<proteinExistence type="predicted"/>
<evidence type="ECO:0000313" key="1">
    <source>
        <dbReference type="EMBL" id="EXJ77856.1"/>
    </source>
</evidence>
<dbReference type="RefSeq" id="XP_007737301.1">
    <property type="nucleotide sequence ID" value="XM_007739111.1"/>
</dbReference>
<dbReference type="GeneID" id="19173101"/>
<accession>W9XLN1</accession>
<keyword evidence="2" id="KW-1185">Reference proteome</keyword>
<dbReference type="OrthoDB" id="3266505at2759"/>
<sequence length="250" mass="26908">MLVKPDNLLLPTEDQAFTLSEPAIGILNTCVNAAGLGLNLVSALHEQALLETFLPLALEVTFLAAVSLVLANAIIPNIADSVLIDTAKVVLEDMGQRGNIPAASLKDELDDVRELTSNLARSFLVRDSRSSAPVPPKAAIATIIRDGQVLSDAIVVVVEGITSATIQSAQDRFNVALEIPGDTLTREHQWPQLRAPESLVPMQTRTPTTPQLHGPLTSPNAMPQVYLDGIDAMPNPFPFDTEDLRWLDLV</sequence>
<reference evidence="1 2" key="1">
    <citation type="submission" date="2013-03" db="EMBL/GenBank/DDBJ databases">
        <title>The Genome Sequence of Capronia epimyces CBS 606.96.</title>
        <authorList>
            <consortium name="The Broad Institute Genomics Platform"/>
            <person name="Cuomo C."/>
            <person name="de Hoog S."/>
            <person name="Gorbushina A."/>
            <person name="Walker B."/>
            <person name="Young S.K."/>
            <person name="Zeng Q."/>
            <person name="Gargeya S."/>
            <person name="Fitzgerald M."/>
            <person name="Haas B."/>
            <person name="Abouelleil A."/>
            <person name="Allen A.W."/>
            <person name="Alvarado L."/>
            <person name="Arachchi H.M."/>
            <person name="Berlin A.M."/>
            <person name="Chapman S.B."/>
            <person name="Gainer-Dewar J."/>
            <person name="Goldberg J."/>
            <person name="Griggs A."/>
            <person name="Gujja S."/>
            <person name="Hansen M."/>
            <person name="Howarth C."/>
            <person name="Imamovic A."/>
            <person name="Ireland A."/>
            <person name="Larimer J."/>
            <person name="McCowan C."/>
            <person name="Murphy C."/>
            <person name="Pearson M."/>
            <person name="Poon T.W."/>
            <person name="Priest M."/>
            <person name="Roberts A."/>
            <person name="Saif S."/>
            <person name="Shea T."/>
            <person name="Sisk P."/>
            <person name="Sykes S."/>
            <person name="Wortman J."/>
            <person name="Nusbaum C."/>
            <person name="Birren B."/>
        </authorList>
    </citation>
    <scope>NUCLEOTIDE SEQUENCE [LARGE SCALE GENOMIC DNA]</scope>
    <source>
        <strain evidence="1 2">CBS 606.96</strain>
    </source>
</reference>
<dbReference type="EMBL" id="AMGY01000009">
    <property type="protein sequence ID" value="EXJ77856.1"/>
    <property type="molecule type" value="Genomic_DNA"/>
</dbReference>
<name>W9XLN1_9EURO</name>
<gene>
    <name evidence="1" type="ORF">A1O3_09015</name>
</gene>
<dbReference type="AlphaFoldDB" id="W9XLN1"/>
<comment type="caution">
    <text evidence="1">The sequence shown here is derived from an EMBL/GenBank/DDBJ whole genome shotgun (WGS) entry which is preliminary data.</text>
</comment>